<evidence type="ECO:0000313" key="5">
    <source>
        <dbReference type="EMBL" id="MBB6146238.1"/>
    </source>
</evidence>
<protein>
    <submittedName>
        <fullName evidence="5">Carbamoyltransferase</fullName>
        <ecNumber evidence="5">2.1.3.-</ecNumber>
    </submittedName>
</protein>
<evidence type="ECO:0000259" key="4">
    <source>
        <dbReference type="Pfam" id="PF13847"/>
    </source>
</evidence>
<keyword evidence="6" id="KW-1185">Reference proteome</keyword>
<keyword evidence="1" id="KW-0489">Methyltransferase</keyword>
<dbReference type="RefSeq" id="WP_050058301.1">
    <property type="nucleotide sequence ID" value="NZ_JACHEK010000009.1"/>
</dbReference>
<dbReference type="Pfam" id="PF13847">
    <property type="entry name" value="Methyltransf_31"/>
    <property type="match status" value="1"/>
</dbReference>
<dbReference type="GO" id="GO:0008276">
    <property type="term" value="F:protein methyltransferase activity"/>
    <property type="evidence" value="ECO:0007669"/>
    <property type="project" value="TreeGrafter"/>
</dbReference>
<dbReference type="EC" id="2.1.3.-" evidence="5"/>
<evidence type="ECO:0000256" key="2">
    <source>
        <dbReference type="ARBA" id="ARBA00022679"/>
    </source>
</evidence>
<dbReference type="InterPro" id="IPR052190">
    <property type="entry name" value="Euk-Arch_PrmC-MTase"/>
</dbReference>
<feature type="domain" description="Methyltransferase" evidence="4">
    <location>
        <begin position="152"/>
        <end position="264"/>
    </location>
</feature>
<proteinExistence type="predicted"/>
<name>A0A841K6M5_9BACT</name>
<dbReference type="GO" id="GO:0008757">
    <property type="term" value="F:S-adenosylmethionine-dependent methyltransferase activity"/>
    <property type="evidence" value="ECO:0007669"/>
    <property type="project" value="TreeGrafter"/>
</dbReference>
<dbReference type="InterPro" id="IPR029063">
    <property type="entry name" value="SAM-dependent_MTases_sf"/>
</dbReference>
<gene>
    <name evidence="5" type="ORF">HNQ77_004210</name>
</gene>
<dbReference type="InterPro" id="IPR025714">
    <property type="entry name" value="Methyltranfer_dom"/>
</dbReference>
<dbReference type="EMBL" id="JACHEK010000009">
    <property type="protein sequence ID" value="MBB6146238.1"/>
    <property type="molecule type" value="Genomic_DNA"/>
</dbReference>
<dbReference type="Proteomes" id="UP000538666">
    <property type="component" value="Unassembled WGS sequence"/>
</dbReference>
<evidence type="ECO:0000256" key="1">
    <source>
        <dbReference type="ARBA" id="ARBA00022603"/>
    </source>
</evidence>
<sequence length="374" mass="42000">MFANIRTSFADLGFNESNIRDRYVFESDPAGSFVLPTFPKRKAETITGLDVLVHLFMGQESLPLDLVEQFLGQRCFSGLREVNLMRLEDEGATCRATVRIEPVKKLLVCADLFPRKSSSKKIPLRSDHVYRPWDFSAQMYGRIIPEIPCRSFLEMCCGSAYVCLAAAKNFAESVYGVDINERAIRFAEFNKKLNGIENVTLYSGDLFEPVQSHTFDRIVAHPPYVPALVESLTFADGGVDGERVSTALIREMPRYLADGGEFCSYLALSDRVDAPAELRVREMLGTYGQELDVALLVMAERSPASFLISRSDPTPFSEENEQLQDACRKLGITRFITTALTIRSRKGSAPLTLRHRAVSWQTVRAMSETMTFAR</sequence>
<organism evidence="5 6">
    <name type="scientific">Silvibacterium bohemicum</name>
    <dbReference type="NCBI Taxonomy" id="1577686"/>
    <lineage>
        <taxon>Bacteria</taxon>
        <taxon>Pseudomonadati</taxon>
        <taxon>Acidobacteriota</taxon>
        <taxon>Terriglobia</taxon>
        <taxon>Terriglobales</taxon>
        <taxon>Acidobacteriaceae</taxon>
        <taxon>Silvibacterium</taxon>
    </lineage>
</organism>
<dbReference type="GO" id="GO:0035657">
    <property type="term" value="C:eRF1 methyltransferase complex"/>
    <property type="evidence" value="ECO:0007669"/>
    <property type="project" value="TreeGrafter"/>
</dbReference>
<keyword evidence="3" id="KW-0949">S-adenosyl-L-methionine</keyword>
<evidence type="ECO:0000256" key="3">
    <source>
        <dbReference type="ARBA" id="ARBA00022691"/>
    </source>
</evidence>
<evidence type="ECO:0000313" key="6">
    <source>
        <dbReference type="Proteomes" id="UP000538666"/>
    </source>
</evidence>
<dbReference type="PANTHER" id="PTHR45875:SF1">
    <property type="entry name" value="METHYLTRANSFERASE N6AMT1"/>
    <property type="match status" value="1"/>
</dbReference>
<comment type="caution">
    <text evidence="5">The sequence shown here is derived from an EMBL/GenBank/DDBJ whole genome shotgun (WGS) entry which is preliminary data.</text>
</comment>
<reference evidence="5 6" key="1">
    <citation type="submission" date="2020-08" db="EMBL/GenBank/DDBJ databases">
        <title>Genomic Encyclopedia of Type Strains, Phase IV (KMG-IV): sequencing the most valuable type-strain genomes for metagenomic binning, comparative biology and taxonomic classification.</title>
        <authorList>
            <person name="Goeker M."/>
        </authorList>
    </citation>
    <scope>NUCLEOTIDE SEQUENCE [LARGE SCALE GENOMIC DNA]</scope>
    <source>
        <strain evidence="5 6">DSM 103733</strain>
    </source>
</reference>
<keyword evidence="2 5" id="KW-0808">Transferase</keyword>
<dbReference type="Gene3D" id="3.40.50.150">
    <property type="entry name" value="Vaccinia Virus protein VP39"/>
    <property type="match status" value="1"/>
</dbReference>
<dbReference type="AlphaFoldDB" id="A0A841K6M5"/>
<dbReference type="PANTHER" id="PTHR45875">
    <property type="entry name" value="METHYLTRANSFERASE N6AMT1"/>
    <property type="match status" value="1"/>
</dbReference>
<dbReference type="SUPFAM" id="SSF53335">
    <property type="entry name" value="S-adenosyl-L-methionine-dependent methyltransferases"/>
    <property type="match status" value="1"/>
</dbReference>
<dbReference type="GO" id="GO:0032259">
    <property type="term" value="P:methylation"/>
    <property type="evidence" value="ECO:0007669"/>
    <property type="project" value="UniProtKB-KW"/>
</dbReference>
<accession>A0A841K6M5</accession>
<dbReference type="CDD" id="cd02440">
    <property type="entry name" value="AdoMet_MTases"/>
    <property type="match status" value="1"/>
</dbReference>